<protein>
    <submittedName>
        <fullName evidence="1">Uncharacterized protein</fullName>
    </submittedName>
</protein>
<gene>
    <name evidence="1" type="ORF">GCM10009804_45330</name>
</gene>
<name>A0ABN2DU18_9ACTN</name>
<dbReference type="Proteomes" id="UP001501705">
    <property type="component" value="Unassembled WGS sequence"/>
</dbReference>
<organism evidence="1 2">
    <name type="scientific">Kribbella hippodromi</name>
    <dbReference type="NCBI Taxonomy" id="434347"/>
    <lineage>
        <taxon>Bacteria</taxon>
        <taxon>Bacillati</taxon>
        <taxon>Actinomycetota</taxon>
        <taxon>Actinomycetes</taxon>
        <taxon>Propionibacteriales</taxon>
        <taxon>Kribbellaceae</taxon>
        <taxon>Kribbella</taxon>
    </lineage>
</organism>
<comment type="caution">
    <text evidence="1">The sequence shown here is derived from an EMBL/GenBank/DDBJ whole genome shotgun (WGS) entry which is preliminary data.</text>
</comment>
<proteinExistence type="predicted"/>
<keyword evidence="2" id="KW-1185">Reference proteome</keyword>
<reference evidence="1 2" key="1">
    <citation type="journal article" date="2019" name="Int. J. Syst. Evol. Microbiol.">
        <title>The Global Catalogue of Microorganisms (GCM) 10K type strain sequencing project: providing services to taxonomists for standard genome sequencing and annotation.</title>
        <authorList>
            <consortium name="The Broad Institute Genomics Platform"/>
            <consortium name="The Broad Institute Genome Sequencing Center for Infectious Disease"/>
            <person name="Wu L."/>
            <person name="Ma J."/>
        </authorList>
    </citation>
    <scope>NUCLEOTIDE SEQUENCE [LARGE SCALE GENOMIC DNA]</scope>
    <source>
        <strain evidence="1 2">JCM 15572</strain>
    </source>
</reference>
<evidence type="ECO:0000313" key="2">
    <source>
        <dbReference type="Proteomes" id="UP001501705"/>
    </source>
</evidence>
<accession>A0ABN2DU18</accession>
<evidence type="ECO:0000313" key="1">
    <source>
        <dbReference type="EMBL" id="GAA1583893.1"/>
    </source>
</evidence>
<sequence>MCDECGEGRAGGAEVGAVASVAAAAHGDGGTWRRLQRRVVPSGRLRRRVVRTEAVTDLVGVTCVWMSSQLFNQLIGTEGRVVVRPGTTERGCRTLSIRWS</sequence>
<dbReference type="EMBL" id="BAAAPH010000015">
    <property type="protein sequence ID" value="GAA1583893.1"/>
    <property type="molecule type" value="Genomic_DNA"/>
</dbReference>